<evidence type="ECO:0000313" key="1">
    <source>
        <dbReference type="EMBL" id="KAA1250686.1"/>
    </source>
</evidence>
<dbReference type="AlphaFoldDB" id="A0A5B1BQD9"/>
<sequence>MTAWAVAGVNARIARLLCDAGVVAPDDDVELVVSRLTSQAFEARLTAGESVDHIASGFRRSLKAAATKAAKKTSEQRIPIDEDIDGDRAWQLGRRIYVRCGYTSRLGEDLRRMGAHWDRDAKQLWVGSGKKSEVIAAVQAADQRLQRVEEIKRQARYISIPYRAVEIRAEAKKLGGLWDRDRKQWAFTTAAAYDRIQQLLEHAQRCEEAAAEGARGGCEEAGQVATQAGEAAQSRRARLIAESRRVPTGEEAEWRVVSTRRMNKVTAWAMAKPLGAIVRLRDGRRGVVIDRKVWFTGEDDASSMCWHAETHDEAHWDLLHTVAIVEPTAEERSADEAERAERADAAEIHDIVTELSHTGDVALAWTTIDDAMRVGIICRRYGSSLQSGGTLVLTTDDRLIFQHPGWYDDYIQTERVVLDPDLVARVGAILARGNRTRMHADQMNYYYEVIQR</sequence>
<dbReference type="RefSeq" id="WP_149653484.1">
    <property type="nucleotide sequence ID" value="NZ_VTZN01000035.1"/>
</dbReference>
<gene>
    <name evidence="1" type="ORF">F0Q45_08305</name>
</gene>
<dbReference type="EMBL" id="VTZN01000035">
    <property type="protein sequence ID" value="KAA1250686.1"/>
    <property type="molecule type" value="Genomic_DNA"/>
</dbReference>
<name>A0A5B1BQD9_MYCSI</name>
<proteinExistence type="predicted"/>
<keyword evidence="2" id="KW-1185">Reference proteome</keyword>
<reference evidence="1 2" key="1">
    <citation type="submission" date="2019-09" db="EMBL/GenBank/DDBJ databases">
        <title>Report of infection by Mycobacterium simiae a patient suffering from pulmonary tuberculosis.</title>
        <authorList>
            <person name="Mohanty P.S."/>
            <person name="Bansal A.K."/>
            <person name="Singh H."/>
            <person name="Sharma S."/>
            <person name="Patil S.A."/>
            <person name="Upadhaya P."/>
            <person name="Singh P.K."/>
            <person name="Kumar D."/>
            <person name="Kumar S."/>
            <person name="Singh R.K."/>
            <person name="Chaudhary B."/>
        </authorList>
    </citation>
    <scope>NUCLEOTIDE SEQUENCE [LARGE SCALE GENOMIC DNA]</scope>
    <source>
        <strain evidence="1 2">JAL-560-SIM</strain>
    </source>
</reference>
<dbReference type="OrthoDB" id="5180115at2"/>
<evidence type="ECO:0000313" key="2">
    <source>
        <dbReference type="Proteomes" id="UP000324701"/>
    </source>
</evidence>
<accession>A0A5B1BQD9</accession>
<organism evidence="1 2">
    <name type="scientific">Mycobacterium simiae</name>
    <name type="common">Mycobacterium habana</name>
    <dbReference type="NCBI Taxonomy" id="1784"/>
    <lineage>
        <taxon>Bacteria</taxon>
        <taxon>Bacillati</taxon>
        <taxon>Actinomycetota</taxon>
        <taxon>Actinomycetes</taxon>
        <taxon>Mycobacteriales</taxon>
        <taxon>Mycobacteriaceae</taxon>
        <taxon>Mycobacterium</taxon>
        <taxon>Mycobacterium simiae complex</taxon>
    </lineage>
</organism>
<protein>
    <submittedName>
        <fullName evidence="1">Uncharacterized protein</fullName>
    </submittedName>
</protein>
<dbReference type="Proteomes" id="UP000324701">
    <property type="component" value="Unassembled WGS sequence"/>
</dbReference>
<comment type="caution">
    <text evidence="1">The sequence shown here is derived from an EMBL/GenBank/DDBJ whole genome shotgun (WGS) entry which is preliminary data.</text>
</comment>